<dbReference type="HOGENOM" id="CLU_1864259_0_0_6"/>
<name>C4LCW8_TOLAT</name>
<dbReference type="RefSeq" id="WP_012729281.1">
    <property type="nucleotide sequence ID" value="NC_012691.1"/>
</dbReference>
<sequence length="137" mass="15791">MFNFFKSKAQREHEQKILTLYEQCILDINNFINAHQNPTKDDFIQLAVNAKIIYNLFCSVKKLEAQTKEFATPFVSTALGFYIEVDGIDEDTAYLKLKAIIDNSIDNLNNKVNTDFIFPSIKVAFLMSKLIDFNKPI</sequence>
<keyword evidence="2" id="KW-1185">Reference proteome</keyword>
<organism evidence="1 2">
    <name type="scientific">Tolumonas auensis (strain DSM 9187 / NBRC 110442 / TA 4)</name>
    <dbReference type="NCBI Taxonomy" id="595494"/>
    <lineage>
        <taxon>Bacteria</taxon>
        <taxon>Pseudomonadati</taxon>
        <taxon>Pseudomonadota</taxon>
        <taxon>Gammaproteobacteria</taxon>
        <taxon>Aeromonadales</taxon>
        <taxon>Aeromonadaceae</taxon>
        <taxon>Tolumonas</taxon>
    </lineage>
</organism>
<protein>
    <submittedName>
        <fullName evidence="1">Uncharacterized protein</fullName>
    </submittedName>
</protein>
<dbReference type="EMBL" id="CP001616">
    <property type="protein sequence ID" value="ACQ92682.1"/>
    <property type="molecule type" value="Genomic_DNA"/>
</dbReference>
<dbReference type="AlphaFoldDB" id="C4LCW8"/>
<proteinExistence type="predicted"/>
<gene>
    <name evidence="1" type="ordered locus">Tola_1055</name>
</gene>
<dbReference type="STRING" id="595494.Tola_1055"/>
<evidence type="ECO:0000313" key="2">
    <source>
        <dbReference type="Proteomes" id="UP000009073"/>
    </source>
</evidence>
<evidence type="ECO:0000313" key="1">
    <source>
        <dbReference type="EMBL" id="ACQ92682.1"/>
    </source>
</evidence>
<accession>C4LCW8</accession>
<reference evidence="1 2" key="2">
    <citation type="journal article" date="2011" name="Stand. Genomic Sci.">
        <title>Complete genome sequence of Tolumonas auensis type strain (TA 4).</title>
        <authorList>
            <person name="Chertkov O."/>
            <person name="Copeland A."/>
            <person name="Lucas S."/>
            <person name="Lapidus A."/>
            <person name="Berry K.W."/>
            <person name="Detter J.C."/>
            <person name="Del Rio T.G."/>
            <person name="Hammon N."/>
            <person name="Dalin E."/>
            <person name="Tice H."/>
            <person name="Pitluck S."/>
            <person name="Richardson P."/>
            <person name="Bruce D."/>
            <person name="Goodwin L."/>
            <person name="Han C."/>
            <person name="Tapia R."/>
            <person name="Saunders E."/>
            <person name="Schmutz J."/>
            <person name="Brettin T."/>
            <person name="Larimer F."/>
            <person name="Land M."/>
            <person name="Hauser L."/>
            <person name="Spring S."/>
            <person name="Rohde M."/>
            <person name="Kyrpides N.C."/>
            <person name="Ivanova N."/>
            <person name="Goker M."/>
            <person name="Beller H.R."/>
            <person name="Klenk H.P."/>
            <person name="Woyke T."/>
        </authorList>
    </citation>
    <scope>NUCLEOTIDE SEQUENCE [LARGE SCALE GENOMIC DNA]</scope>
    <source>
        <strain evidence="2">DSM 9187 / TA4</strain>
    </source>
</reference>
<dbReference type="Proteomes" id="UP000009073">
    <property type="component" value="Chromosome"/>
</dbReference>
<reference evidence="2" key="1">
    <citation type="submission" date="2009-05" db="EMBL/GenBank/DDBJ databases">
        <title>Complete sequence of Tolumonas auensis DSM 9187.</title>
        <authorList>
            <consortium name="US DOE Joint Genome Institute"/>
            <person name="Lucas S."/>
            <person name="Copeland A."/>
            <person name="Lapidus A."/>
            <person name="Glavina del Rio T."/>
            <person name="Tice H."/>
            <person name="Bruce D."/>
            <person name="Goodwin L."/>
            <person name="Pitluck S."/>
            <person name="Chertkov O."/>
            <person name="Brettin T."/>
            <person name="Detter J.C."/>
            <person name="Han C."/>
            <person name="Larimer F."/>
            <person name="Land M."/>
            <person name="Hauser L."/>
            <person name="Kyrpides N."/>
            <person name="Mikhailova N."/>
            <person name="Spring S."/>
            <person name="Beller H."/>
        </authorList>
    </citation>
    <scope>NUCLEOTIDE SEQUENCE [LARGE SCALE GENOMIC DNA]</scope>
    <source>
        <strain evidence="2">DSM 9187 / TA4</strain>
    </source>
</reference>
<dbReference type="KEGG" id="tau:Tola_1055"/>